<dbReference type="AlphaFoldDB" id="A0A422NE28"/>
<dbReference type="InterPro" id="IPR040227">
    <property type="entry name" value="Nibrin-rel"/>
</dbReference>
<dbReference type="GO" id="GO:0007095">
    <property type="term" value="P:mitotic G2 DNA damage checkpoint signaling"/>
    <property type="evidence" value="ECO:0007669"/>
    <property type="project" value="InterPro"/>
</dbReference>
<dbReference type="SUPFAM" id="SSF49879">
    <property type="entry name" value="SMAD/FHA domain"/>
    <property type="match status" value="1"/>
</dbReference>
<evidence type="ECO:0000256" key="1">
    <source>
        <dbReference type="SAM" id="MobiDB-lite"/>
    </source>
</evidence>
<dbReference type="Gene3D" id="2.60.200.20">
    <property type="match status" value="1"/>
</dbReference>
<dbReference type="GO" id="GO:0000724">
    <property type="term" value="P:double-strand break repair via homologous recombination"/>
    <property type="evidence" value="ECO:0007669"/>
    <property type="project" value="TreeGrafter"/>
</dbReference>
<accession>A0A422NE28</accession>
<dbReference type="PANTHER" id="PTHR12162:SF0">
    <property type="entry name" value="NIBRIN"/>
    <property type="match status" value="1"/>
</dbReference>
<name>A0A422NE28_TRYRA</name>
<organism evidence="2 3">
    <name type="scientific">Trypanosoma rangeli</name>
    <dbReference type="NCBI Taxonomy" id="5698"/>
    <lineage>
        <taxon>Eukaryota</taxon>
        <taxon>Discoba</taxon>
        <taxon>Euglenozoa</taxon>
        <taxon>Kinetoplastea</taxon>
        <taxon>Metakinetoplastina</taxon>
        <taxon>Trypanosomatida</taxon>
        <taxon>Trypanosomatidae</taxon>
        <taxon>Trypanosoma</taxon>
        <taxon>Herpetosoma</taxon>
    </lineage>
</organism>
<dbReference type="GO" id="GO:0003684">
    <property type="term" value="F:damaged DNA binding"/>
    <property type="evidence" value="ECO:0007669"/>
    <property type="project" value="TreeGrafter"/>
</dbReference>
<dbReference type="GO" id="GO:0030870">
    <property type="term" value="C:Mre11 complex"/>
    <property type="evidence" value="ECO:0007669"/>
    <property type="project" value="InterPro"/>
</dbReference>
<feature type="region of interest" description="Disordered" evidence="1">
    <location>
        <begin position="273"/>
        <end position="293"/>
    </location>
</feature>
<dbReference type="OrthoDB" id="552194at2759"/>
<dbReference type="PANTHER" id="PTHR12162">
    <property type="entry name" value="NIBRIN-RELATED"/>
    <property type="match status" value="1"/>
</dbReference>
<dbReference type="InterPro" id="IPR008984">
    <property type="entry name" value="SMAD_FHA_dom_sf"/>
</dbReference>
<keyword evidence="3" id="KW-1185">Reference proteome</keyword>
<dbReference type="GeneID" id="40329515"/>
<proteinExistence type="predicted"/>
<dbReference type="CDD" id="cd22667">
    <property type="entry name" value="FHA_NBN"/>
    <property type="match status" value="1"/>
</dbReference>
<feature type="region of interest" description="Disordered" evidence="1">
    <location>
        <begin position="427"/>
        <end position="487"/>
    </location>
</feature>
<comment type="caution">
    <text evidence="2">The sequence shown here is derived from an EMBL/GenBank/DDBJ whole genome shotgun (WGS) entry which is preliminary data.</text>
</comment>
<evidence type="ECO:0000313" key="3">
    <source>
        <dbReference type="Proteomes" id="UP000283634"/>
    </source>
</evidence>
<dbReference type="RefSeq" id="XP_029237634.1">
    <property type="nucleotide sequence ID" value="XM_029382456.1"/>
</dbReference>
<dbReference type="VEuPathDB" id="TriTrypDB:TRSC58_00484"/>
<dbReference type="OMA" id="RTHLTIT"/>
<sequence>MWIVYFKGEACYWLLGGEAYTVGKKDCHITVKDDASISRTHLRIEVGQLPAAVAERQPEGKGQEEEEKETPGHIALTDVSKYGTVVSPSSPCSSGNGHEANDVITRELQLCRSHAGVYDAETEKEAEVLLLTSRQKLNKDEPFHVPCEEPSWRDFSITLGAHGAALRLQWIPMRVFPLAIEAEQRATLDCCLRRCGAHFVLGFHNADYLVTSRLTPTPVTIAMLCRAVEIVTPAYFEALQSRHGPHLPLPDPRAYMPPLAEFWSTLWNDATSDDGGGGPSQVQARNEDPNGLRLLYPPNRLDRRRLFANLTFVTVQRSLYEEVRNFISCAQGRVVLDESLQHSNNNEHGDKVVGYFYTEHHRDVVLYNSRERLPLRHFLHVIRDQLGLCCVEYFDIIKSIAHAAPLTLTPFPTNPFPQLQKLAKKEEAVETGRKVTAGKKRAHAPTSPGGRRTDPTPLFRDAPSDTEAGAAAVGDDQQVTKNTKNGDGVGGWISRELTAYPDAKDLIVVGPPPLPPYPCFQPYGSSAGGSPAAGCTAAGSTDTKRFVKQQLTVSSETVEMERLTSLPGHTVLSTTRAIDADDIIPETLEASTGRLNELRFNAFDATAHHHRQHSRTAATRRGVGRRVVAPAMTPTVTAARMADLGDGGVCAPTNMGNRKRASGVPVNIFDIEGLF</sequence>
<reference evidence="2 3" key="1">
    <citation type="journal article" date="2018" name="BMC Genomics">
        <title>Genomic comparison of Trypanosoma conorhini and Trypanosoma rangeli to Trypanosoma cruzi strains of high and low virulence.</title>
        <authorList>
            <person name="Bradwell K.R."/>
            <person name="Koparde V.N."/>
            <person name="Matveyev A.V."/>
            <person name="Serrano M.G."/>
            <person name="Alves J.M."/>
            <person name="Parikh H."/>
            <person name="Huang B."/>
            <person name="Lee V."/>
            <person name="Espinosa-Alvarez O."/>
            <person name="Ortiz P.A."/>
            <person name="Costa-Martins A.G."/>
            <person name="Teixeira M.M."/>
            <person name="Buck G.A."/>
        </authorList>
    </citation>
    <scope>NUCLEOTIDE SEQUENCE [LARGE SCALE GENOMIC DNA]</scope>
    <source>
        <strain evidence="2 3">AM80</strain>
    </source>
</reference>
<evidence type="ECO:0008006" key="4">
    <source>
        <dbReference type="Google" id="ProtNLM"/>
    </source>
</evidence>
<evidence type="ECO:0000313" key="2">
    <source>
        <dbReference type="EMBL" id="RNF03642.1"/>
    </source>
</evidence>
<gene>
    <name evidence="2" type="ORF">TraAM80_05582</name>
</gene>
<protein>
    <recommendedName>
        <fullName evidence="4">FHA domain-containing protein</fullName>
    </recommendedName>
</protein>
<dbReference type="Proteomes" id="UP000283634">
    <property type="component" value="Unassembled WGS sequence"/>
</dbReference>
<dbReference type="EMBL" id="MKGL01000188">
    <property type="protein sequence ID" value="RNF03642.1"/>
    <property type="molecule type" value="Genomic_DNA"/>
</dbReference>